<dbReference type="InterPro" id="IPR036890">
    <property type="entry name" value="HATPase_C_sf"/>
</dbReference>
<feature type="domain" description="PAS" evidence="2">
    <location>
        <begin position="21"/>
        <end position="56"/>
    </location>
</feature>
<dbReference type="OrthoDB" id="341208at2"/>
<dbReference type="InterPro" id="IPR035965">
    <property type="entry name" value="PAS-like_dom_sf"/>
</dbReference>
<evidence type="ECO:0000313" key="4">
    <source>
        <dbReference type="Proteomes" id="UP000434582"/>
    </source>
</evidence>
<dbReference type="EMBL" id="WIVE01000126">
    <property type="protein sequence ID" value="MQX38550.1"/>
    <property type="molecule type" value="Genomic_DNA"/>
</dbReference>
<dbReference type="InterPro" id="IPR013655">
    <property type="entry name" value="PAS_fold_3"/>
</dbReference>
<evidence type="ECO:0000259" key="2">
    <source>
        <dbReference type="PROSITE" id="PS50112"/>
    </source>
</evidence>
<evidence type="ECO:0000256" key="1">
    <source>
        <dbReference type="SAM" id="MobiDB-lite"/>
    </source>
</evidence>
<comment type="caution">
    <text evidence="3">The sequence shown here is derived from an EMBL/GenBank/DDBJ whole genome shotgun (WGS) entry which is preliminary data.</text>
</comment>
<dbReference type="RefSeq" id="WP_153347128.1">
    <property type="nucleotide sequence ID" value="NZ_WIVE01000126.1"/>
</dbReference>
<gene>
    <name evidence="3" type="ORF">GHC57_18735</name>
</gene>
<proteinExistence type="predicted"/>
<dbReference type="Pfam" id="PF08447">
    <property type="entry name" value="PAS_3"/>
    <property type="match status" value="1"/>
</dbReference>
<dbReference type="Proteomes" id="UP000434582">
    <property type="component" value="Unassembled WGS sequence"/>
</dbReference>
<sequence length="375" mass="39496">MTRDTDTTLDSLRAVAIQGYDADRRVFYWNDASTHLYGFTAAEALGRRLEDLIIPEHIQNAVVAEIAAWLAGGPPPSGGQIALRHKSGGLVRVRSNHLSLRDDEGRARLFCVDVPLEQQVALEATLNSLWPVDGDPGATGPAREPDQTPEAGALAVRTPLTAVMDFSRRLAALQFEGVDVPCGSADLAAVGLGAGVARAVEQNMALLGAAPVSLDPHSRPVPVQDILVEVAGVLLATRPDREDLVTVGSVPPDLWVHADGFLLTHALTALARFGLHNGLGRRPVMLSAQFRHGVAETVLFLVEDAGPPVPDALRLRLVSGQPVTLHARAGSDRAGLFHLSLVQRIALATGALLAFEPTAEGTNRAVLGLPAVGGG</sequence>
<dbReference type="SUPFAM" id="SSF55785">
    <property type="entry name" value="PYP-like sensor domain (PAS domain)"/>
    <property type="match status" value="1"/>
</dbReference>
<dbReference type="AlphaFoldDB" id="A0A7X1ZJS2"/>
<keyword evidence="4" id="KW-1185">Reference proteome</keyword>
<protein>
    <submittedName>
        <fullName evidence="3">PAS domain-containing protein</fullName>
    </submittedName>
</protein>
<dbReference type="SUPFAM" id="SSF55874">
    <property type="entry name" value="ATPase domain of HSP90 chaperone/DNA topoisomerase II/histidine kinase"/>
    <property type="match status" value="1"/>
</dbReference>
<accession>A0A7X1ZJS2</accession>
<dbReference type="NCBIfam" id="TIGR00229">
    <property type="entry name" value="sensory_box"/>
    <property type="match status" value="1"/>
</dbReference>
<dbReference type="CDD" id="cd00130">
    <property type="entry name" value="PAS"/>
    <property type="match status" value="1"/>
</dbReference>
<name>A0A7X1ZJS2_9PROT</name>
<feature type="region of interest" description="Disordered" evidence="1">
    <location>
        <begin position="132"/>
        <end position="151"/>
    </location>
</feature>
<evidence type="ECO:0000313" key="3">
    <source>
        <dbReference type="EMBL" id="MQX38550.1"/>
    </source>
</evidence>
<dbReference type="Gene3D" id="3.30.450.20">
    <property type="entry name" value="PAS domain"/>
    <property type="match status" value="1"/>
</dbReference>
<organism evidence="3 4">
    <name type="scientific">Roseospira navarrensis</name>
    <dbReference type="NCBI Taxonomy" id="140058"/>
    <lineage>
        <taxon>Bacteria</taxon>
        <taxon>Pseudomonadati</taxon>
        <taxon>Pseudomonadota</taxon>
        <taxon>Alphaproteobacteria</taxon>
        <taxon>Rhodospirillales</taxon>
        <taxon>Rhodospirillaceae</taxon>
        <taxon>Roseospira</taxon>
    </lineage>
</organism>
<reference evidence="3 4" key="1">
    <citation type="submission" date="2019-10" db="EMBL/GenBank/DDBJ databases">
        <title>Draft whole-genome sequence of the purple nonsulfur photosynthetic bacterium Roseospira navarrensis DSM 15114.</title>
        <authorList>
            <person name="Kyndt J.A."/>
            <person name="Meyer T.E."/>
        </authorList>
    </citation>
    <scope>NUCLEOTIDE SEQUENCE [LARGE SCALE GENOMIC DNA]</scope>
    <source>
        <strain evidence="3 4">DSM 15114</strain>
    </source>
</reference>
<dbReference type="InterPro" id="IPR000014">
    <property type="entry name" value="PAS"/>
</dbReference>
<dbReference type="PROSITE" id="PS50112">
    <property type="entry name" value="PAS"/>
    <property type="match status" value="1"/>
</dbReference>